<name>A0A160SX27_BUCTT</name>
<feature type="transmembrane region" description="Helical" evidence="9">
    <location>
        <begin position="42"/>
        <end position="62"/>
    </location>
</feature>
<dbReference type="GO" id="GO:0005886">
    <property type="term" value="C:plasma membrane"/>
    <property type="evidence" value="ECO:0007669"/>
    <property type="project" value="TreeGrafter"/>
</dbReference>
<dbReference type="GO" id="GO:0009306">
    <property type="term" value="P:protein secretion"/>
    <property type="evidence" value="ECO:0007669"/>
    <property type="project" value="InterPro"/>
</dbReference>
<dbReference type="PANTHER" id="PTHR33910">
    <property type="entry name" value="PROTEIN TRANSLOCASE SUBUNIT SECE"/>
    <property type="match status" value="1"/>
</dbReference>
<keyword evidence="2" id="KW-0813">Transport</keyword>
<dbReference type="Gene3D" id="1.20.5.1030">
    <property type="entry name" value="Preprotein translocase secy subunit"/>
    <property type="match status" value="1"/>
</dbReference>
<dbReference type="GO" id="GO:0006886">
    <property type="term" value="P:intracellular protein transport"/>
    <property type="evidence" value="ECO:0007669"/>
    <property type="project" value="InterPro"/>
</dbReference>
<evidence type="ECO:0000256" key="6">
    <source>
        <dbReference type="ARBA" id="ARBA00022989"/>
    </source>
</evidence>
<sequence>MDLQNIQKFYTHYSEKIKWLFIIISTIMIVIGNIYFYNFTNIFLKILFNSILSILNITIFFFTKFFKKNIKIFHETKNEIRNITWPNKKETFKITIVILFIILITSSVLWVLDNMCLRIISFLIQIRP</sequence>
<keyword evidence="3" id="KW-1003">Cell membrane</keyword>
<dbReference type="OrthoDB" id="9806365at2"/>
<dbReference type="PANTHER" id="PTHR33910:SF1">
    <property type="entry name" value="PROTEIN TRANSLOCASE SUBUNIT SECE"/>
    <property type="match status" value="1"/>
</dbReference>
<proteinExistence type="predicted"/>
<dbReference type="PATRIC" id="fig|98804.3.peg.23"/>
<evidence type="ECO:0000256" key="4">
    <source>
        <dbReference type="ARBA" id="ARBA00022692"/>
    </source>
</evidence>
<dbReference type="Proteomes" id="UP000243633">
    <property type="component" value="Chromosome 1"/>
</dbReference>
<evidence type="ECO:0000313" key="11">
    <source>
        <dbReference type="Proteomes" id="UP000243633"/>
    </source>
</evidence>
<feature type="transmembrane region" description="Helical" evidence="9">
    <location>
        <begin position="91"/>
        <end position="112"/>
    </location>
</feature>
<dbReference type="STRING" id="98804.BTSPAZIEG_0024"/>
<evidence type="ECO:0000256" key="8">
    <source>
        <dbReference type="ARBA" id="ARBA00023136"/>
    </source>
</evidence>
<dbReference type="GO" id="GO:0006605">
    <property type="term" value="P:protein targeting"/>
    <property type="evidence" value="ECO:0007669"/>
    <property type="project" value="InterPro"/>
</dbReference>
<evidence type="ECO:0000256" key="3">
    <source>
        <dbReference type="ARBA" id="ARBA00022475"/>
    </source>
</evidence>
<dbReference type="InterPro" id="IPR038379">
    <property type="entry name" value="SecE_sf"/>
</dbReference>
<dbReference type="GO" id="GO:0043952">
    <property type="term" value="P:protein transport by the Sec complex"/>
    <property type="evidence" value="ECO:0007669"/>
    <property type="project" value="TreeGrafter"/>
</dbReference>
<evidence type="ECO:0000256" key="1">
    <source>
        <dbReference type="ARBA" id="ARBA00004370"/>
    </source>
</evidence>
<dbReference type="GO" id="GO:0008320">
    <property type="term" value="F:protein transmembrane transporter activity"/>
    <property type="evidence" value="ECO:0007669"/>
    <property type="project" value="InterPro"/>
</dbReference>
<keyword evidence="11" id="KW-1185">Reference proteome</keyword>
<gene>
    <name evidence="10" type="primary">secE</name>
    <name evidence="10" type="ORF">BTSPAZIEG_0024</name>
</gene>
<dbReference type="PRINTS" id="PR01650">
    <property type="entry name" value="SECETRNLCASE"/>
</dbReference>
<dbReference type="InterPro" id="IPR001901">
    <property type="entry name" value="Translocase_SecE/Sec61-g"/>
</dbReference>
<comment type="subcellular location">
    <subcellularLocation>
        <location evidence="1">Membrane</location>
    </subcellularLocation>
</comment>
<evidence type="ECO:0000256" key="9">
    <source>
        <dbReference type="SAM" id="Phobius"/>
    </source>
</evidence>
<evidence type="ECO:0000256" key="7">
    <source>
        <dbReference type="ARBA" id="ARBA00023010"/>
    </source>
</evidence>
<keyword evidence="7" id="KW-0811">Translocation</keyword>
<evidence type="ECO:0000256" key="2">
    <source>
        <dbReference type="ARBA" id="ARBA00022448"/>
    </source>
</evidence>
<dbReference type="EMBL" id="LN890285">
    <property type="protein sequence ID" value="CUR53015.1"/>
    <property type="molecule type" value="Genomic_DNA"/>
</dbReference>
<evidence type="ECO:0000313" key="10">
    <source>
        <dbReference type="EMBL" id="CUR53015.1"/>
    </source>
</evidence>
<evidence type="ECO:0000256" key="5">
    <source>
        <dbReference type="ARBA" id="ARBA00022927"/>
    </source>
</evidence>
<dbReference type="NCBIfam" id="TIGR00964">
    <property type="entry name" value="secE_bact"/>
    <property type="match status" value="1"/>
</dbReference>
<protein>
    <submittedName>
        <fullName evidence="10">Protein translocase subunit SecE</fullName>
    </submittedName>
</protein>
<organism evidence="10 11">
    <name type="scientific">Buchnera aphidicola subsp. Tuberolachnus salignus</name>
    <dbReference type="NCBI Taxonomy" id="98804"/>
    <lineage>
        <taxon>Bacteria</taxon>
        <taxon>Pseudomonadati</taxon>
        <taxon>Pseudomonadota</taxon>
        <taxon>Gammaproteobacteria</taxon>
        <taxon>Enterobacterales</taxon>
        <taxon>Erwiniaceae</taxon>
        <taxon>Buchnera</taxon>
    </lineage>
</organism>
<keyword evidence="6 9" id="KW-1133">Transmembrane helix</keyword>
<keyword evidence="5" id="KW-0653">Protein transport</keyword>
<keyword evidence="4 9" id="KW-0812">Transmembrane</keyword>
<dbReference type="RefSeq" id="WP_075472280.1">
    <property type="nucleotide sequence ID" value="NZ_CP135003.1"/>
</dbReference>
<dbReference type="Pfam" id="PF00584">
    <property type="entry name" value="SecE"/>
    <property type="match status" value="1"/>
</dbReference>
<feature type="transmembrane region" description="Helical" evidence="9">
    <location>
        <begin position="17"/>
        <end position="36"/>
    </location>
</feature>
<accession>A0A160SX27</accession>
<dbReference type="AlphaFoldDB" id="A0A160SX27"/>
<dbReference type="InterPro" id="IPR005807">
    <property type="entry name" value="SecE_bac"/>
</dbReference>
<keyword evidence="8 9" id="KW-0472">Membrane</keyword>
<reference evidence="11" key="1">
    <citation type="submission" date="2015-10" db="EMBL/GenBank/DDBJ databases">
        <authorList>
            <person name="Manzano-Marin A."/>
            <person name="Manzano-Marin A."/>
        </authorList>
    </citation>
    <scope>NUCLEOTIDE SEQUENCE [LARGE SCALE GENOMIC DNA]</scope>
    <source>
        <strain evidence="11">BTs</strain>
    </source>
</reference>